<evidence type="ECO:0000256" key="4">
    <source>
        <dbReference type="ARBA" id="ARBA00022741"/>
    </source>
</evidence>
<protein>
    <recommendedName>
        <fullName evidence="11 12">Replicative DNA helicase</fullName>
        <ecNumber evidence="11 12">5.6.2.3</ecNumber>
    </recommendedName>
</protein>
<evidence type="ECO:0000256" key="11">
    <source>
        <dbReference type="NCBIfam" id="TIGR00665"/>
    </source>
</evidence>
<dbReference type="Pfam" id="PF00772">
    <property type="entry name" value="DnaB"/>
    <property type="match status" value="1"/>
</dbReference>
<dbReference type="EMBL" id="JBBPCO010000001">
    <property type="protein sequence ID" value="MEK8088473.1"/>
    <property type="molecule type" value="Genomic_DNA"/>
</dbReference>
<dbReference type="InterPro" id="IPR007694">
    <property type="entry name" value="DNA_helicase_DnaB-like_C"/>
</dbReference>
<dbReference type="GO" id="GO:0016787">
    <property type="term" value="F:hydrolase activity"/>
    <property type="evidence" value="ECO:0007669"/>
    <property type="project" value="UniProtKB-KW"/>
</dbReference>
<dbReference type="RefSeq" id="WP_341369535.1">
    <property type="nucleotide sequence ID" value="NZ_JBBPCO010000001.1"/>
</dbReference>
<dbReference type="PANTHER" id="PTHR30153">
    <property type="entry name" value="REPLICATIVE DNA HELICASE DNAB"/>
    <property type="match status" value="1"/>
</dbReference>
<gene>
    <name evidence="14" type="primary">dnaB</name>
    <name evidence="14" type="ORF">WOB96_01720</name>
</gene>
<keyword evidence="7 12" id="KW-0067">ATP-binding</keyword>
<evidence type="ECO:0000256" key="8">
    <source>
        <dbReference type="ARBA" id="ARBA00023125"/>
    </source>
</evidence>
<keyword evidence="9" id="KW-0413">Isomerase</keyword>
<dbReference type="SMART" id="SM00382">
    <property type="entry name" value="AAA"/>
    <property type="match status" value="1"/>
</dbReference>
<keyword evidence="6 12" id="KW-0347">Helicase</keyword>
<dbReference type="Pfam" id="PF03796">
    <property type="entry name" value="DnaB_C"/>
    <property type="match status" value="1"/>
</dbReference>
<evidence type="ECO:0000256" key="7">
    <source>
        <dbReference type="ARBA" id="ARBA00022840"/>
    </source>
</evidence>
<dbReference type="Gene3D" id="1.10.860.10">
    <property type="entry name" value="DNAb Helicase, Chain A"/>
    <property type="match status" value="1"/>
</dbReference>
<comment type="catalytic activity">
    <reaction evidence="10 12">
        <text>ATP + H2O = ADP + phosphate + H(+)</text>
        <dbReference type="Rhea" id="RHEA:13065"/>
        <dbReference type="ChEBI" id="CHEBI:15377"/>
        <dbReference type="ChEBI" id="CHEBI:15378"/>
        <dbReference type="ChEBI" id="CHEBI:30616"/>
        <dbReference type="ChEBI" id="CHEBI:43474"/>
        <dbReference type="ChEBI" id="CHEBI:456216"/>
        <dbReference type="EC" id="5.6.2.3"/>
    </reaction>
</comment>
<evidence type="ECO:0000256" key="5">
    <source>
        <dbReference type="ARBA" id="ARBA00022801"/>
    </source>
</evidence>
<organism evidence="14 15">
    <name type="scientific">Thermithiobacillus plumbiphilus</name>
    <dbReference type="NCBI Taxonomy" id="1729899"/>
    <lineage>
        <taxon>Bacteria</taxon>
        <taxon>Pseudomonadati</taxon>
        <taxon>Pseudomonadota</taxon>
        <taxon>Acidithiobacillia</taxon>
        <taxon>Acidithiobacillales</taxon>
        <taxon>Thermithiobacillaceae</taxon>
        <taxon>Thermithiobacillus</taxon>
    </lineage>
</organism>
<keyword evidence="3 12" id="KW-0235">DNA replication</keyword>
<dbReference type="NCBIfam" id="TIGR00665">
    <property type="entry name" value="DnaB"/>
    <property type="match status" value="1"/>
</dbReference>
<dbReference type="CDD" id="cd00984">
    <property type="entry name" value="DnaB_C"/>
    <property type="match status" value="1"/>
</dbReference>
<proteinExistence type="inferred from homology"/>
<dbReference type="InterPro" id="IPR027417">
    <property type="entry name" value="P-loop_NTPase"/>
</dbReference>
<evidence type="ECO:0000256" key="1">
    <source>
        <dbReference type="ARBA" id="ARBA00008428"/>
    </source>
</evidence>
<dbReference type="SUPFAM" id="SSF48024">
    <property type="entry name" value="N-terminal domain of DnaB helicase"/>
    <property type="match status" value="1"/>
</dbReference>
<dbReference type="SUPFAM" id="SSF52540">
    <property type="entry name" value="P-loop containing nucleoside triphosphate hydrolases"/>
    <property type="match status" value="1"/>
</dbReference>
<accession>A0ABU9D703</accession>
<dbReference type="Gene3D" id="3.40.50.300">
    <property type="entry name" value="P-loop containing nucleotide triphosphate hydrolases"/>
    <property type="match status" value="1"/>
</dbReference>
<comment type="similarity">
    <text evidence="1 12">Belongs to the helicase family. DnaB subfamily.</text>
</comment>
<keyword evidence="2 12" id="KW-0639">Primosome</keyword>
<dbReference type="Proteomes" id="UP001446205">
    <property type="component" value="Unassembled WGS sequence"/>
</dbReference>
<evidence type="ECO:0000313" key="15">
    <source>
        <dbReference type="Proteomes" id="UP001446205"/>
    </source>
</evidence>
<keyword evidence="4 12" id="KW-0547">Nucleotide-binding</keyword>
<evidence type="ECO:0000256" key="6">
    <source>
        <dbReference type="ARBA" id="ARBA00022806"/>
    </source>
</evidence>
<dbReference type="InterPro" id="IPR007693">
    <property type="entry name" value="DNA_helicase_DnaB-like_N"/>
</dbReference>
<evidence type="ECO:0000256" key="3">
    <source>
        <dbReference type="ARBA" id="ARBA00022705"/>
    </source>
</evidence>
<sequence>MDPDYSSEISLKLPPHAIEAEQAVLGSVLLDNTAWDRVVEHIQESDLYRKEHRLIFSGMERMLAEGHPVDVLTLSQWLEGNGTLESVGGLAYLATLANETPTAVNVQAYARIVRDRAISRSLIAVGGRISELAYQPEGRPATALIDEAERMVFEIAESQARKTQGWRSLNVLLTEVVDHIETMSRENRKITGLPTGFIDLDDRTSGLQNSDLIIIAGRPSMGKTSFAMNIAEHVAVVEKLPVAVFSMEMPGNQITLRLLSSRGRIDQHKVRTGQLGVDDWPRLAHTMGELSEAPLFVDDMPALSPTELRAKARRLKREHGLSLIVVDYLQLMQVPGRSDNRTLEISEISRNLKALAKELNVPVIALSQLNRGLENRTDKRPMMADLRESGAIEQDADLIMFIYRDEVYHKDKEDNKGMAEIIIGKHRNGPTGIVRMTFLGEYTRFENYAGPEFDSAYG</sequence>
<comment type="caution">
    <text evidence="14">The sequence shown here is derived from an EMBL/GenBank/DDBJ whole genome shotgun (WGS) entry which is preliminary data.</text>
</comment>
<dbReference type="InterPro" id="IPR036185">
    <property type="entry name" value="DNA_heli_DnaB-like_N_sf"/>
</dbReference>
<evidence type="ECO:0000313" key="14">
    <source>
        <dbReference type="EMBL" id="MEK8088473.1"/>
    </source>
</evidence>
<evidence type="ECO:0000256" key="12">
    <source>
        <dbReference type="RuleBase" id="RU362085"/>
    </source>
</evidence>
<comment type="function">
    <text evidence="12">The main replicative DNA helicase, it participates in initiation and elongation during chromosome replication. Travels ahead of the DNA replisome, separating dsDNA into templates for DNA synthesis. A processive ATP-dependent 5'-3' DNA helicase it has DNA-dependent ATPase activity.</text>
</comment>
<keyword evidence="8 12" id="KW-0238">DNA-binding</keyword>
<evidence type="ECO:0000256" key="10">
    <source>
        <dbReference type="ARBA" id="ARBA00048954"/>
    </source>
</evidence>
<keyword evidence="15" id="KW-1185">Reference proteome</keyword>
<keyword evidence="5 12" id="KW-0378">Hydrolase</keyword>
<dbReference type="PROSITE" id="PS51199">
    <property type="entry name" value="SF4_HELICASE"/>
    <property type="match status" value="1"/>
</dbReference>
<evidence type="ECO:0000256" key="9">
    <source>
        <dbReference type="ARBA" id="ARBA00023235"/>
    </source>
</evidence>
<dbReference type="InterPro" id="IPR003593">
    <property type="entry name" value="AAA+_ATPase"/>
</dbReference>
<reference evidence="14 15" key="1">
    <citation type="submission" date="2024-04" db="EMBL/GenBank/DDBJ databases">
        <authorList>
            <person name="Abashina T."/>
            <person name="Shaikin A."/>
        </authorList>
    </citation>
    <scope>NUCLEOTIDE SEQUENCE [LARGE SCALE GENOMIC DNA]</scope>
    <source>
        <strain evidence="14 15">AAFK</strain>
    </source>
</reference>
<dbReference type="InterPro" id="IPR016136">
    <property type="entry name" value="DNA_helicase_N/primase_C"/>
</dbReference>
<dbReference type="NCBIfam" id="NF004384">
    <property type="entry name" value="PRK05748.1"/>
    <property type="match status" value="1"/>
</dbReference>
<feature type="domain" description="SF4 helicase" evidence="13">
    <location>
        <begin position="186"/>
        <end position="452"/>
    </location>
</feature>
<dbReference type="EC" id="5.6.2.3" evidence="11 12"/>
<dbReference type="InterPro" id="IPR007692">
    <property type="entry name" value="DNA_helicase_DnaB"/>
</dbReference>
<evidence type="ECO:0000256" key="2">
    <source>
        <dbReference type="ARBA" id="ARBA00022515"/>
    </source>
</evidence>
<dbReference type="PANTHER" id="PTHR30153:SF2">
    <property type="entry name" value="REPLICATIVE DNA HELICASE"/>
    <property type="match status" value="1"/>
</dbReference>
<evidence type="ECO:0000259" key="13">
    <source>
        <dbReference type="PROSITE" id="PS51199"/>
    </source>
</evidence>
<name>A0ABU9D703_9PROT</name>
<dbReference type="GO" id="GO:0003678">
    <property type="term" value="F:DNA helicase activity"/>
    <property type="evidence" value="ECO:0007669"/>
    <property type="project" value="UniProtKB-EC"/>
</dbReference>